<dbReference type="InterPro" id="IPR050593">
    <property type="entry name" value="LovG"/>
</dbReference>
<proteinExistence type="predicted"/>
<gene>
    <name evidence="3" type="ORF">ASPWEDRAFT_148352</name>
</gene>
<organism evidence="3 4">
    <name type="scientific">Aspergillus wentii DTO 134E9</name>
    <dbReference type="NCBI Taxonomy" id="1073089"/>
    <lineage>
        <taxon>Eukaryota</taxon>
        <taxon>Fungi</taxon>
        <taxon>Dikarya</taxon>
        <taxon>Ascomycota</taxon>
        <taxon>Pezizomycotina</taxon>
        <taxon>Eurotiomycetes</taxon>
        <taxon>Eurotiomycetidae</taxon>
        <taxon>Eurotiales</taxon>
        <taxon>Aspergillaceae</taxon>
        <taxon>Aspergillus</taxon>
        <taxon>Aspergillus subgen. Cremei</taxon>
    </lineage>
</organism>
<dbReference type="GO" id="GO:0005634">
    <property type="term" value="C:nucleus"/>
    <property type="evidence" value="ECO:0007669"/>
    <property type="project" value="TreeGrafter"/>
</dbReference>
<accession>A0A1L9RTF0</accession>
<dbReference type="Proteomes" id="UP000184383">
    <property type="component" value="Unassembled WGS sequence"/>
</dbReference>
<dbReference type="OrthoDB" id="2094269at2759"/>
<dbReference type="RefSeq" id="XP_040691907.1">
    <property type="nucleotide sequence ID" value="XM_040829550.1"/>
</dbReference>
<evidence type="ECO:0000256" key="1">
    <source>
        <dbReference type="ARBA" id="ARBA00022801"/>
    </source>
</evidence>
<keyword evidence="1" id="KW-0378">Hydrolase</keyword>
<evidence type="ECO:0000313" key="3">
    <source>
        <dbReference type="EMBL" id="OJJ38231.1"/>
    </source>
</evidence>
<dbReference type="InterPro" id="IPR029058">
    <property type="entry name" value="AB_hydrolase_fold"/>
</dbReference>
<dbReference type="VEuPathDB" id="FungiDB:ASPWEDRAFT_148352"/>
<dbReference type="InterPro" id="IPR005645">
    <property type="entry name" value="FSH-like_dom"/>
</dbReference>
<dbReference type="SUPFAM" id="SSF53474">
    <property type="entry name" value="alpha/beta-Hydrolases"/>
    <property type="match status" value="1"/>
</dbReference>
<dbReference type="GeneID" id="63745398"/>
<dbReference type="Gene3D" id="3.40.50.1820">
    <property type="entry name" value="alpha/beta hydrolase"/>
    <property type="match status" value="1"/>
</dbReference>
<dbReference type="AlphaFoldDB" id="A0A1L9RTF0"/>
<evidence type="ECO:0000313" key="4">
    <source>
        <dbReference type="Proteomes" id="UP000184383"/>
    </source>
</evidence>
<feature type="domain" description="Serine hydrolase" evidence="2">
    <location>
        <begin position="2"/>
        <end position="196"/>
    </location>
</feature>
<name>A0A1L9RTF0_ASPWE</name>
<dbReference type="GO" id="GO:0005737">
    <property type="term" value="C:cytoplasm"/>
    <property type="evidence" value="ECO:0007669"/>
    <property type="project" value="TreeGrafter"/>
</dbReference>
<dbReference type="GO" id="GO:0019748">
    <property type="term" value="P:secondary metabolic process"/>
    <property type="evidence" value="ECO:0007669"/>
    <property type="project" value="TreeGrafter"/>
</dbReference>
<dbReference type="Pfam" id="PF03959">
    <property type="entry name" value="FSH1"/>
    <property type="match status" value="1"/>
</dbReference>
<sequence>MRFLCLHGSGTSDEIFEIQSGGLRQQLEENGHDFIFMNGRLEAKPEPELEGICDGPFYNHFPRDVAPSENLAKAFEHTLNFMQREGPFDAVMGFSQGGSLAASMIIDHAKTHDKPLFKLAVFICSAIPFERTGTHPILPTDDGYPIIIPTANIVGNQDYVYPQSMHVYGLCDPSKSAFYDHGSKHGIPFDQKNTTAMTEVVEKTIERALRG</sequence>
<dbReference type="GO" id="GO:0016787">
    <property type="term" value="F:hydrolase activity"/>
    <property type="evidence" value="ECO:0007669"/>
    <property type="project" value="UniProtKB-KW"/>
</dbReference>
<keyword evidence="4" id="KW-1185">Reference proteome</keyword>
<dbReference type="PANTHER" id="PTHR48070:SF7">
    <property type="entry name" value="SERINE HYDROLASE FSH DOMAIN-CONTAINING PROTEIN-RELATED"/>
    <property type="match status" value="1"/>
</dbReference>
<protein>
    <recommendedName>
        <fullName evidence="2">Serine hydrolase domain-containing protein</fullName>
    </recommendedName>
</protein>
<evidence type="ECO:0000259" key="2">
    <source>
        <dbReference type="Pfam" id="PF03959"/>
    </source>
</evidence>
<reference evidence="4" key="1">
    <citation type="journal article" date="2017" name="Genome Biol.">
        <title>Comparative genomics reveals high biological diversity and specific adaptations in the industrially and medically important fungal genus Aspergillus.</title>
        <authorList>
            <person name="de Vries R.P."/>
            <person name="Riley R."/>
            <person name="Wiebenga A."/>
            <person name="Aguilar-Osorio G."/>
            <person name="Amillis S."/>
            <person name="Uchima C.A."/>
            <person name="Anderluh G."/>
            <person name="Asadollahi M."/>
            <person name="Askin M."/>
            <person name="Barry K."/>
            <person name="Battaglia E."/>
            <person name="Bayram O."/>
            <person name="Benocci T."/>
            <person name="Braus-Stromeyer S.A."/>
            <person name="Caldana C."/>
            <person name="Canovas D."/>
            <person name="Cerqueira G.C."/>
            <person name="Chen F."/>
            <person name="Chen W."/>
            <person name="Choi C."/>
            <person name="Clum A."/>
            <person name="Dos Santos R.A."/>
            <person name="Damasio A.R."/>
            <person name="Diallinas G."/>
            <person name="Emri T."/>
            <person name="Fekete E."/>
            <person name="Flipphi M."/>
            <person name="Freyberg S."/>
            <person name="Gallo A."/>
            <person name="Gournas C."/>
            <person name="Habgood R."/>
            <person name="Hainaut M."/>
            <person name="Harispe M.L."/>
            <person name="Henrissat B."/>
            <person name="Hilden K.S."/>
            <person name="Hope R."/>
            <person name="Hossain A."/>
            <person name="Karabika E."/>
            <person name="Karaffa L."/>
            <person name="Karanyi Z."/>
            <person name="Krasevec N."/>
            <person name="Kuo A."/>
            <person name="Kusch H."/>
            <person name="LaButti K."/>
            <person name="Lagendijk E.L."/>
            <person name="Lapidus A."/>
            <person name="Levasseur A."/>
            <person name="Lindquist E."/>
            <person name="Lipzen A."/>
            <person name="Logrieco A.F."/>
            <person name="MacCabe A."/>
            <person name="Maekelae M.R."/>
            <person name="Malavazi I."/>
            <person name="Melin P."/>
            <person name="Meyer V."/>
            <person name="Mielnichuk N."/>
            <person name="Miskei M."/>
            <person name="Molnar A.P."/>
            <person name="Mule G."/>
            <person name="Ngan C.Y."/>
            <person name="Orejas M."/>
            <person name="Orosz E."/>
            <person name="Ouedraogo J.P."/>
            <person name="Overkamp K.M."/>
            <person name="Park H.-S."/>
            <person name="Perrone G."/>
            <person name="Piumi F."/>
            <person name="Punt P.J."/>
            <person name="Ram A.F."/>
            <person name="Ramon A."/>
            <person name="Rauscher S."/>
            <person name="Record E."/>
            <person name="Riano-Pachon D.M."/>
            <person name="Robert V."/>
            <person name="Roehrig J."/>
            <person name="Ruller R."/>
            <person name="Salamov A."/>
            <person name="Salih N.S."/>
            <person name="Samson R.A."/>
            <person name="Sandor E."/>
            <person name="Sanguinetti M."/>
            <person name="Schuetze T."/>
            <person name="Sepcic K."/>
            <person name="Shelest E."/>
            <person name="Sherlock G."/>
            <person name="Sophianopoulou V."/>
            <person name="Squina F.M."/>
            <person name="Sun H."/>
            <person name="Susca A."/>
            <person name="Todd R.B."/>
            <person name="Tsang A."/>
            <person name="Unkles S.E."/>
            <person name="van de Wiele N."/>
            <person name="van Rossen-Uffink D."/>
            <person name="Oliveira J.V."/>
            <person name="Vesth T.C."/>
            <person name="Visser J."/>
            <person name="Yu J.-H."/>
            <person name="Zhou M."/>
            <person name="Andersen M.R."/>
            <person name="Archer D.B."/>
            <person name="Baker S.E."/>
            <person name="Benoit I."/>
            <person name="Brakhage A.A."/>
            <person name="Braus G.H."/>
            <person name="Fischer R."/>
            <person name="Frisvad J.C."/>
            <person name="Goldman G.H."/>
            <person name="Houbraken J."/>
            <person name="Oakley B."/>
            <person name="Pocsi I."/>
            <person name="Scazzocchio C."/>
            <person name="Seiboth B."/>
            <person name="vanKuyk P.A."/>
            <person name="Wortman J."/>
            <person name="Dyer P.S."/>
            <person name="Grigoriev I.V."/>
        </authorList>
    </citation>
    <scope>NUCLEOTIDE SEQUENCE [LARGE SCALE GENOMIC DNA]</scope>
    <source>
        <strain evidence="4">DTO 134E9</strain>
    </source>
</reference>
<dbReference type="PANTHER" id="PTHR48070">
    <property type="entry name" value="ESTERASE OVCA2"/>
    <property type="match status" value="1"/>
</dbReference>
<dbReference type="EMBL" id="KV878210">
    <property type="protein sequence ID" value="OJJ38231.1"/>
    <property type="molecule type" value="Genomic_DNA"/>
</dbReference>